<comment type="caution">
    <text evidence="1">The sequence shown here is derived from an EMBL/GenBank/DDBJ whole genome shotgun (WGS) entry which is preliminary data.</text>
</comment>
<reference evidence="1 2" key="1">
    <citation type="submission" date="2023-04" db="EMBL/GenBank/DDBJ databases">
        <title>Bacteroides pacosi sp. nov., isolated from the fecal material of an alpaca.</title>
        <authorList>
            <person name="Miller S."/>
            <person name="Hendry M."/>
            <person name="King J."/>
            <person name="Sankaranarayanan K."/>
            <person name="Lawson P.A."/>
        </authorList>
    </citation>
    <scope>NUCLEOTIDE SEQUENCE [LARGE SCALE GENOMIC DNA]</scope>
    <source>
        <strain evidence="1 2">A2-P53</strain>
    </source>
</reference>
<proteinExistence type="predicted"/>
<dbReference type="RefSeq" id="WP_195650033.1">
    <property type="nucleotide sequence ID" value="NZ_JARZAK010000014.1"/>
</dbReference>
<dbReference type="Proteomes" id="UP001292913">
    <property type="component" value="Unassembled WGS sequence"/>
</dbReference>
<protein>
    <submittedName>
        <fullName evidence="1">Uncharacterized protein</fullName>
    </submittedName>
</protein>
<evidence type="ECO:0000313" key="2">
    <source>
        <dbReference type="Proteomes" id="UP001292913"/>
    </source>
</evidence>
<keyword evidence="2" id="KW-1185">Reference proteome</keyword>
<evidence type="ECO:0000313" key="1">
    <source>
        <dbReference type="EMBL" id="MDY7259735.1"/>
    </source>
</evidence>
<sequence>MENIKKMVHALLETTGSHAPLLQQINEALLKDYQLNISSGLQILPKEVEIYYVNRKAKHPYVDSNMHCMLDPKTDAEIWQMQSGRFGQLYFHRKGLGGVDVCLSDSDHFALCCTIKAAEINGEECWSPLKVRNVILEKICAEEGMLPDVQNKQKIMDRMNEKRSLSVLAPREYPITGYVYHLHRRGLRRRDRNVLLPLRSFVDLWNKKLLMGNVQKLNLYMNAHPQANILEVLREHNFRYIPFEVKIRYNMDRKVKLYD</sequence>
<accession>A0ABU5HUR4</accession>
<gene>
    <name evidence="1" type="ORF">QHG74_18655</name>
</gene>
<name>A0ABU5HUR4_9BACE</name>
<dbReference type="EMBL" id="JARZAK010000014">
    <property type="protein sequence ID" value="MDY7259735.1"/>
    <property type="molecule type" value="Genomic_DNA"/>
</dbReference>
<organism evidence="1 2">
    <name type="scientific">Bacteroides vicugnae</name>
    <dbReference type="NCBI Taxonomy" id="3037989"/>
    <lineage>
        <taxon>Bacteria</taxon>
        <taxon>Pseudomonadati</taxon>
        <taxon>Bacteroidota</taxon>
        <taxon>Bacteroidia</taxon>
        <taxon>Bacteroidales</taxon>
        <taxon>Bacteroidaceae</taxon>
        <taxon>Bacteroides</taxon>
    </lineage>
</organism>